<sequence length="160" mass="17994">MKGRGLRLGRMVDMTNTLLTRSTAIDAPVDQVRALIEDLHAWGSWSPWQELDSAMQQTYSGAERGVGAKMAWVGNKKAGEGRTTVVTVQDDLVEVDIEFIKSWAAKNRSHFKLQQVGEGTAVSWSMSGEQNLMMKVMFKVFNMQKRMARTSSTVWPALRR</sequence>
<dbReference type="SUPFAM" id="SSF55961">
    <property type="entry name" value="Bet v1-like"/>
    <property type="match status" value="1"/>
</dbReference>
<name>A0A4Y9F5X2_9MICC</name>
<accession>A0A4Y9F5X2</accession>
<gene>
    <name evidence="1" type="ORF">E4U03_04985</name>
</gene>
<dbReference type="Proteomes" id="UP000297951">
    <property type="component" value="Unassembled WGS sequence"/>
</dbReference>
<dbReference type="CDD" id="cd07818">
    <property type="entry name" value="SRPBCC_1"/>
    <property type="match status" value="1"/>
</dbReference>
<evidence type="ECO:0000313" key="2">
    <source>
        <dbReference type="Proteomes" id="UP000297951"/>
    </source>
</evidence>
<dbReference type="EMBL" id="SPQC01000013">
    <property type="protein sequence ID" value="TFU22831.1"/>
    <property type="molecule type" value="Genomic_DNA"/>
</dbReference>
<organism evidence="1 2">
    <name type="scientific">Rothia nasimurium</name>
    <dbReference type="NCBI Taxonomy" id="85336"/>
    <lineage>
        <taxon>Bacteria</taxon>
        <taxon>Bacillati</taxon>
        <taxon>Actinomycetota</taxon>
        <taxon>Actinomycetes</taxon>
        <taxon>Micrococcales</taxon>
        <taxon>Micrococcaceae</taxon>
        <taxon>Rothia</taxon>
    </lineage>
</organism>
<proteinExistence type="predicted"/>
<comment type="caution">
    <text evidence="1">The sequence shown here is derived from an EMBL/GenBank/DDBJ whole genome shotgun (WGS) entry which is preliminary data.</text>
</comment>
<evidence type="ECO:0000313" key="1">
    <source>
        <dbReference type="EMBL" id="TFU22831.1"/>
    </source>
</evidence>
<protein>
    <submittedName>
        <fullName evidence="1">Transcriptional regulator</fullName>
    </submittedName>
</protein>
<reference evidence="1 2" key="1">
    <citation type="submission" date="2019-03" db="EMBL/GenBank/DDBJ databases">
        <title>Diversity of the mouse oral microbiome.</title>
        <authorList>
            <person name="Joseph S."/>
            <person name="Aduse-Opoku J."/>
            <person name="Curtis M."/>
            <person name="Wade W."/>
            <person name="Hashim A."/>
        </authorList>
    </citation>
    <scope>NUCLEOTIDE SEQUENCE [LARGE SCALE GENOMIC DNA]</scope>
    <source>
        <strain evidence="2">irhom_31</strain>
    </source>
</reference>
<dbReference type="Gene3D" id="3.30.530.20">
    <property type="match status" value="1"/>
</dbReference>
<dbReference type="Pfam" id="PF10604">
    <property type="entry name" value="Polyketide_cyc2"/>
    <property type="match status" value="1"/>
</dbReference>
<dbReference type="OrthoDB" id="9807923at2"/>
<dbReference type="InterPro" id="IPR023393">
    <property type="entry name" value="START-like_dom_sf"/>
</dbReference>
<dbReference type="InterPro" id="IPR019587">
    <property type="entry name" value="Polyketide_cyclase/dehydratase"/>
</dbReference>
<dbReference type="AlphaFoldDB" id="A0A4Y9F5X2"/>